<dbReference type="AlphaFoldDB" id="A0A6A6JC65"/>
<gene>
    <name evidence="2" type="ORF">EI97DRAFT_143045</name>
</gene>
<proteinExistence type="predicted"/>
<dbReference type="RefSeq" id="XP_033651302.1">
    <property type="nucleotide sequence ID" value="XM_033793216.1"/>
</dbReference>
<dbReference type="Proteomes" id="UP000800097">
    <property type="component" value="Unassembled WGS sequence"/>
</dbReference>
<feature type="signal peptide" evidence="1">
    <location>
        <begin position="1"/>
        <end position="19"/>
    </location>
</feature>
<reference evidence="2" key="1">
    <citation type="journal article" date="2020" name="Stud. Mycol.">
        <title>101 Dothideomycetes genomes: a test case for predicting lifestyles and emergence of pathogens.</title>
        <authorList>
            <person name="Haridas S."/>
            <person name="Albert R."/>
            <person name="Binder M."/>
            <person name="Bloem J."/>
            <person name="Labutti K."/>
            <person name="Salamov A."/>
            <person name="Andreopoulos B."/>
            <person name="Baker S."/>
            <person name="Barry K."/>
            <person name="Bills G."/>
            <person name="Bluhm B."/>
            <person name="Cannon C."/>
            <person name="Castanera R."/>
            <person name="Culley D."/>
            <person name="Daum C."/>
            <person name="Ezra D."/>
            <person name="Gonzalez J."/>
            <person name="Henrissat B."/>
            <person name="Kuo A."/>
            <person name="Liang C."/>
            <person name="Lipzen A."/>
            <person name="Lutzoni F."/>
            <person name="Magnuson J."/>
            <person name="Mondo S."/>
            <person name="Nolan M."/>
            <person name="Ohm R."/>
            <person name="Pangilinan J."/>
            <person name="Park H.-J."/>
            <person name="Ramirez L."/>
            <person name="Alfaro M."/>
            <person name="Sun H."/>
            <person name="Tritt A."/>
            <person name="Yoshinaga Y."/>
            <person name="Zwiers L.-H."/>
            <person name="Turgeon B."/>
            <person name="Goodwin S."/>
            <person name="Spatafora J."/>
            <person name="Crous P."/>
            <person name="Grigoriev I."/>
        </authorList>
    </citation>
    <scope>NUCLEOTIDE SEQUENCE</scope>
    <source>
        <strain evidence="2">CBS 379.55</strain>
    </source>
</reference>
<keyword evidence="1" id="KW-0732">Signal</keyword>
<evidence type="ECO:0000313" key="3">
    <source>
        <dbReference type="Proteomes" id="UP000800097"/>
    </source>
</evidence>
<dbReference type="EMBL" id="ML986507">
    <property type="protein sequence ID" value="KAF2273763.1"/>
    <property type="molecule type" value="Genomic_DNA"/>
</dbReference>
<protein>
    <submittedName>
        <fullName evidence="2">Uncharacterized protein</fullName>
    </submittedName>
</protein>
<accession>A0A6A6JC65</accession>
<name>A0A6A6JC65_WESOR</name>
<evidence type="ECO:0000313" key="2">
    <source>
        <dbReference type="EMBL" id="KAF2273763.1"/>
    </source>
</evidence>
<evidence type="ECO:0000256" key="1">
    <source>
        <dbReference type="SAM" id="SignalP"/>
    </source>
</evidence>
<sequence length="87" mass="9480">MGDILFLMICNLNLAGGSAVNVAGPSSSQVFLSVFRAVGEVFFSPCYSALGLRISFVTFFFSWSSLTCNLSLELFFSLELFEMSLAL</sequence>
<organism evidence="2 3">
    <name type="scientific">Westerdykella ornata</name>
    <dbReference type="NCBI Taxonomy" id="318751"/>
    <lineage>
        <taxon>Eukaryota</taxon>
        <taxon>Fungi</taxon>
        <taxon>Dikarya</taxon>
        <taxon>Ascomycota</taxon>
        <taxon>Pezizomycotina</taxon>
        <taxon>Dothideomycetes</taxon>
        <taxon>Pleosporomycetidae</taxon>
        <taxon>Pleosporales</taxon>
        <taxon>Sporormiaceae</taxon>
        <taxon>Westerdykella</taxon>
    </lineage>
</organism>
<dbReference type="GeneID" id="54546391"/>
<keyword evidence="3" id="KW-1185">Reference proteome</keyword>
<feature type="chain" id="PRO_5025382424" evidence="1">
    <location>
        <begin position="20"/>
        <end position="87"/>
    </location>
</feature>